<keyword evidence="1" id="KW-0732">Signal</keyword>
<dbReference type="InterPro" id="IPR019223">
    <property type="entry name" value="DUF2147"/>
</dbReference>
<evidence type="ECO:0000313" key="3">
    <source>
        <dbReference type="EMBL" id="RWX35874.1"/>
    </source>
</evidence>
<accession>A0A444IAD8</accession>
<dbReference type="Pfam" id="PF09917">
    <property type="entry name" value="DUF2147"/>
    <property type="match status" value="1"/>
</dbReference>
<evidence type="ECO:0000259" key="2">
    <source>
        <dbReference type="Pfam" id="PF09917"/>
    </source>
</evidence>
<evidence type="ECO:0000313" key="4">
    <source>
        <dbReference type="Proteomes" id="UP000283817"/>
    </source>
</evidence>
<dbReference type="Gene3D" id="2.40.128.520">
    <property type="match status" value="1"/>
</dbReference>
<feature type="signal peptide" evidence="1">
    <location>
        <begin position="1"/>
        <end position="20"/>
    </location>
</feature>
<reference evidence="3 4" key="1">
    <citation type="submission" date="2019-01" db="EMBL/GenBank/DDBJ databases">
        <title>RHIZO-ID as a novel technology for direct rhizobia identification.</title>
        <authorList>
            <person name="De Meyer S.E."/>
        </authorList>
    </citation>
    <scope>NUCLEOTIDE SEQUENCE [LARGE SCALE GENOMIC DNA]</scope>
    <source>
        <strain evidence="3 4">WSM448</strain>
    </source>
</reference>
<feature type="chain" id="PRO_5030094002" evidence="1">
    <location>
        <begin position="21"/>
        <end position="112"/>
    </location>
</feature>
<name>A0A444IAD8_RHILE</name>
<organism evidence="3 4">
    <name type="scientific">Rhizobium leguminosarum</name>
    <dbReference type="NCBI Taxonomy" id="384"/>
    <lineage>
        <taxon>Bacteria</taxon>
        <taxon>Pseudomonadati</taxon>
        <taxon>Pseudomonadota</taxon>
        <taxon>Alphaproteobacteria</taxon>
        <taxon>Hyphomicrobiales</taxon>
        <taxon>Rhizobiaceae</taxon>
        <taxon>Rhizobium/Agrobacterium group</taxon>
        <taxon>Rhizobium</taxon>
    </lineage>
</organism>
<sequence length="112" mass="11696">MNGLVTIVAALALSAGLAHAAEPIIGNWKTEVGTTAAIAPCGDGYCITLKTGKHAGERIGTFNGKDGRYSGKITDPDAKKTYDGVMSVSGNTVTMKGCVMKVFCQSQVWTRL</sequence>
<comment type="caution">
    <text evidence="3">The sequence shown here is derived from an EMBL/GenBank/DDBJ whole genome shotgun (WGS) entry which is preliminary data.</text>
</comment>
<evidence type="ECO:0000256" key="1">
    <source>
        <dbReference type="SAM" id="SignalP"/>
    </source>
</evidence>
<feature type="domain" description="DUF2147" evidence="2">
    <location>
        <begin position="65"/>
        <end position="111"/>
    </location>
</feature>
<dbReference type="Proteomes" id="UP000283817">
    <property type="component" value="Unassembled WGS sequence"/>
</dbReference>
<dbReference type="RefSeq" id="WP_128409899.1">
    <property type="nucleotide sequence ID" value="NZ_JAAXDN010000006.1"/>
</dbReference>
<dbReference type="EMBL" id="SBHX01000010">
    <property type="protein sequence ID" value="RWX35874.1"/>
    <property type="molecule type" value="Genomic_DNA"/>
</dbReference>
<proteinExistence type="predicted"/>
<gene>
    <name evidence="3" type="ORF">EHI47_04190</name>
</gene>
<protein>
    <submittedName>
        <fullName evidence="3">DUF2147 domain-containing protein</fullName>
    </submittedName>
</protein>
<dbReference type="AlphaFoldDB" id="A0A444IAD8"/>